<dbReference type="Proteomes" id="UP000001876">
    <property type="component" value="Unassembled WGS sequence"/>
</dbReference>
<name>C1MUG8_MICPC</name>
<evidence type="ECO:0000313" key="3">
    <source>
        <dbReference type="Proteomes" id="UP000001876"/>
    </source>
</evidence>
<accession>C1MUG8</accession>
<keyword evidence="3" id="KW-1185">Reference proteome</keyword>
<feature type="region of interest" description="Disordered" evidence="1">
    <location>
        <begin position="25"/>
        <end position="63"/>
    </location>
</feature>
<evidence type="ECO:0000313" key="2">
    <source>
        <dbReference type="EMBL" id="EEH56327.1"/>
    </source>
</evidence>
<reference evidence="2 3" key="1">
    <citation type="journal article" date="2009" name="Science">
        <title>Green evolution and dynamic adaptations revealed by genomes of the marine picoeukaryotes Micromonas.</title>
        <authorList>
            <person name="Worden A.Z."/>
            <person name="Lee J.H."/>
            <person name="Mock T."/>
            <person name="Rouze P."/>
            <person name="Simmons M.P."/>
            <person name="Aerts A.L."/>
            <person name="Allen A.E."/>
            <person name="Cuvelier M.L."/>
            <person name="Derelle E."/>
            <person name="Everett M.V."/>
            <person name="Foulon E."/>
            <person name="Grimwood J."/>
            <person name="Gundlach H."/>
            <person name="Henrissat B."/>
            <person name="Napoli C."/>
            <person name="McDonald S.M."/>
            <person name="Parker M.S."/>
            <person name="Rombauts S."/>
            <person name="Salamov A."/>
            <person name="Von Dassow P."/>
            <person name="Badger J.H."/>
            <person name="Coutinho P.M."/>
            <person name="Demir E."/>
            <person name="Dubchak I."/>
            <person name="Gentemann C."/>
            <person name="Eikrem W."/>
            <person name="Gready J.E."/>
            <person name="John U."/>
            <person name="Lanier W."/>
            <person name="Lindquist E.A."/>
            <person name="Lucas S."/>
            <person name="Mayer K.F."/>
            <person name="Moreau H."/>
            <person name="Not F."/>
            <person name="Otillar R."/>
            <person name="Panaud O."/>
            <person name="Pangilinan J."/>
            <person name="Paulsen I."/>
            <person name="Piegu B."/>
            <person name="Poliakov A."/>
            <person name="Robbens S."/>
            <person name="Schmutz J."/>
            <person name="Toulza E."/>
            <person name="Wyss T."/>
            <person name="Zelensky A."/>
            <person name="Zhou K."/>
            <person name="Armbrust E.V."/>
            <person name="Bhattacharya D."/>
            <person name="Goodenough U.W."/>
            <person name="Van de Peer Y."/>
            <person name="Grigoriev I.V."/>
        </authorList>
    </citation>
    <scope>NUCLEOTIDE SEQUENCE [LARGE SCALE GENOMIC DNA]</scope>
    <source>
        <strain evidence="2 3">CCMP1545</strain>
    </source>
</reference>
<dbReference type="AlphaFoldDB" id="C1MUG8"/>
<dbReference type="STRING" id="564608.C1MUG8"/>
<dbReference type="EMBL" id="GG663740">
    <property type="protein sequence ID" value="EEH56327.1"/>
    <property type="molecule type" value="Genomic_DNA"/>
</dbReference>
<gene>
    <name evidence="2" type="ORF">MICPUCDRAFT_58801</name>
</gene>
<dbReference type="GeneID" id="9684635"/>
<proteinExistence type="predicted"/>
<dbReference type="OrthoDB" id="10621106at2759"/>
<organism evidence="3">
    <name type="scientific">Micromonas pusilla (strain CCMP1545)</name>
    <name type="common">Picoplanktonic green alga</name>
    <dbReference type="NCBI Taxonomy" id="564608"/>
    <lineage>
        <taxon>Eukaryota</taxon>
        <taxon>Viridiplantae</taxon>
        <taxon>Chlorophyta</taxon>
        <taxon>Mamiellophyceae</taxon>
        <taxon>Mamiellales</taxon>
        <taxon>Mamiellaceae</taxon>
        <taxon>Micromonas</taxon>
    </lineage>
</organism>
<dbReference type="RefSeq" id="XP_003059195.1">
    <property type="nucleotide sequence ID" value="XM_003059149.1"/>
</dbReference>
<dbReference type="Gene3D" id="3.30.70.240">
    <property type="match status" value="1"/>
</dbReference>
<feature type="region of interest" description="Disordered" evidence="1">
    <location>
        <begin position="151"/>
        <end position="190"/>
    </location>
</feature>
<protein>
    <submittedName>
        <fullName evidence="2">Predicted protein</fullName>
    </submittedName>
</protein>
<sequence length="269" mass="26828">MTAPKAREEATDALLKAHDAVVERRRDVAGVGASGEDEDAASGGRKTSRADGGGGGGGAGSFEVTFTSDPSAYRVFDKHVREGCDGGGRLEVVTMAVMEGGASGAAASFGALDASASASASRAGGGGGDADADAGAGAFATGAVSSALEAAAGHGHGHGQGQGQGPPRSARPVAPRRRDDGAGLGADAPAAGTTTLYAKGAIAGLPDEHESRRARFAPLDDIQPGWRVELRQKPGSSIVDAVFFSPEDVGYKSFADARREALRSSKHGN</sequence>
<evidence type="ECO:0000256" key="1">
    <source>
        <dbReference type="SAM" id="MobiDB-lite"/>
    </source>
</evidence>
<dbReference type="KEGG" id="mpp:MICPUCDRAFT_58801"/>
<feature type="compositionally biased region" description="Gly residues" evidence="1">
    <location>
        <begin position="51"/>
        <end position="60"/>
    </location>
</feature>